<dbReference type="AlphaFoldDB" id="A0A810MZE5"/>
<dbReference type="RefSeq" id="WP_212823504.1">
    <property type="nucleotide sequence ID" value="NZ_AP023359.1"/>
</dbReference>
<dbReference type="Proteomes" id="UP000680866">
    <property type="component" value="Chromosome"/>
</dbReference>
<dbReference type="Gene3D" id="3.40.605.10">
    <property type="entry name" value="Aldehyde Dehydrogenase, Chain A, domain 1"/>
    <property type="match status" value="1"/>
</dbReference>
<keyword evidence="1" id="KW-0560">Oxidoreductase</keyword>
<dbReference type="GO" id="GO:0016620">
    <property type="term" value="F:oxidoreductase activity, acting on the aldehyde or oxo group of donors, NAD or NADP as acceptor"/>
    <property type="evidence" value="ECO:0007669"/>
    <property type="project" value="InterPro"/>
</dbReference>
<dbReference type="PANTHER" id="PTHR43353:SF3">
    <property type="entry name" value="ALDEHYDE DEHYDROGENASE-RELATED"/>
    <property type="match status" value="1"/>
</dbReference>
<dbReference type="EMBL" id="AP023359">
    <property type="protein sequence ID" value="BCJ64735.1"/>
    <property type="molecule type" value="Genomic_DNA"/>
</dbReference>
<proteinExistence type="predicted"/>
<dbReference type="CDD" id="cd07129">
    <property type="entry name" value="ALDH_KGSADH"/>
    <property type="match status" value="1"/>
</dbReference>
<dbReference type="SUPFAM" id="SSF53720">
    <property type="entry name" value="ALDH-like"/>
    <property type="match status" value="1"/>
</dbReference>
<dbReference type="Pfam" id="PF00171">
    <property type="entry name" value="Aldedh"/>
    <property type="match status" value="1"/>
</dbReference>
<reference evidence="3" key="1">
    <citation type="submission" date="2020-08" db="EMBL/GenBank/DDBJ databases">
        <title>Whole genome shotgun sequence of Polymorphospora rubra NBRC 101157.</title>
        <authorList>
            <person name="Komaki H."/>
            <person name="Tamura T."/>
        </authorList>
    </citation>
    <scope>NUCLEOTIDE SEQUENCE</scope>
    <source>
        <strain evidence="3">NBRC 101157</strain>
    </source>
</reference>
<dbReference type="InterPro" id="IPR044151">
    <property type="entry name" value="ALDH_KGSADH"/>
</dbReference>
<dbReference type="Gene3D" id="3.40.309.10">
    <property type="entry name" value="Aldehyde Dehydrogenase, Chain A, domain 2"/>
    <property type="match status" value="1"/>
</dbReference>
<dbReference type="InterPro" id="IPR015590">
    <property type="entry name" value="Aldehyde_DH_dom"/>
</dbReference>
<evidence type="ECO:0000313" key="3">
    <source>
        <dbReference type="EMBL" id="BCJ64735.1"/>
    </source>
</evidence>
<protein>
    <submittedName>
        <fullName evidence="3">Fatty aldehyde dehydrogenase</fullName>
    </submittedName>
</protein>
<name>A0A810MZE5_9ACTN</name>
<gene>
    <name evidence="3" type="ORF">Prubr_17560</name>
</gene>
<dbReference type="InterPro" id="IPR050740">
    <property type="entry name" value="Aldehyde_DH_Superfamily"/>
</dbReference>
<keyword evidence="4" id="KW-1185">Reference proteome</keyword>
<dbReference type="InterPro" id="IPR016161">
    <property type="entry name" value="Ald_DH/histidinol_DH"/>
</dbReference>
<evidence type="ECO:0000313" key="4">
    <source>
        <dbReference type="Proteomes" id="UP000680866"/>
    </source>
</evidence>
<dbReference type="PANTHER" id="PTHR43353">
    <property type="entry name" value="SUCCINATE-SEMIALDEHYDE DEHYDROGENASE, MITOCHONDRIAL"/>
    <property type="match status" value="1"/>
</dbReference>
<sequence length="505" mass="52443">MQLTGEMFIGADRIRGTAGDRRSVDPATGEELEPAYGMDDGTVVAEACRRAEAAFDAYRSLPDQRRAGFLRQIADNLEAAGEQLVAAVQAETGLAEGRARTELGRTANQLRMFADLLANPDWRDPRHVPAQPDRAPLPRPDLRSRYIPLGPVAVFGASNFPLAFSVAGGDTASALAVGCPVVVKGHLAHLRTGELAGACIADAARTTGMPDGVFSLVFGAGNETGEQLVADPRIAAVGFTGSRAGGTALMAVAQRRPVPIPVFAEMSAINPVFLLPGKVAAAAAETATGYVTSLTMGAGQFCTNPGLLLAVEGPDFATFRETVAGLLGGQVAQTMLTAGIASAYRAGNAELAGLPAVSLVAEGAPTDAPNACRPAVYQTDAKTLLAEPRLQEEVFGATSILVSCATADELIEAATHLGGQLTATLHADPTDHELAAKLLPVLERRAGRIIYNGWPTGVEVSPAMVHGGPYPATSDARATSVGTMAIHRFLRPVAYQDLPEDLLPA</sequence>
<dbReference type="KEGG" id="pry:Prubr_17560"/>
<evidence type="ECO:0000256" key="1">
    <source>
        <dbReference type="ARBA" id="ARBA00023002"/>
    </source>
</evidence>
<evidence type="ECO:0000259" key="2">
    <source>
        <dbReference type="Pfam" id="PF00171"/>
    </source>
</evidence>
<dbReference type="InterPro" id="IPR016162">
    <property type="entry name" value="Ald_DH_N"/>
</dbReference>
<dbReference type="InterPro" id="IPR016163">
    <property type="entry name" value="Ald_DH_C"/>
</dbReference>
<feature type="domain" description="Aldehyde dehydrogenase" evidence="2">
    <location>
        <begin position="22"/>
        <end position="461"/>
    </location>
</feature>
<organism evidence="3 4">
    <name type="scientific">Polymorphospora rubra</name>
    <dbReference type="NCBI Taxonomy" id="338584"/>
    <lineage>
        <taxon>Bacteria</taxon>
        <taxon>Bacillati</taxon>
        <taxon>Actinomycetota</taxon>
        <taxon>Actinomycetes</taxon>
        <taxon>Micromonosporales</taxon>
        <taxon>Micromonosporaceae</taxon>
        <taxon>Polymorphospora</taxon>
    </lineage>
</organism>
<accession>A0A810MZE5</accession>